<dbReference type="SMART" id="SM00028">
    <property type="entry name" value="TPR"/>
    <property type="match status" value="3"/>
</dbReference>
<dbReference type="InterPro" id="IPR019734">
    <property type="entry name" value="TPR_rpt"/>
</dbReference>
<evidence type="ECO:0000256" key="11">
    <source>
        <dbReference type="SAM" id="Coils"/>
    </source>
</evidence>
<feature type="compositionally biased region" description="Low complexity" evidence="12">
    <location>
        <begin position="134"/>
        <end position="143"/>
    </location>
</feature>
<evidence type="ECO:0000256" key="9">
    <source>
        <dbReference type="ARBA" id="ARBA00076447"/>
    </source>
</evidence>
<comment type="function">
    <text evidence="6">Acts as a co-chaperone and mediates the association of the chaperones HSP70 and HSP90 probably facilitating substrate transfer from HSP70 to HSP90. Stimulates HSP70 ATPase activity and, in contrast, inhibits HSP90 ATPase activity.</text>
</comment>
<comment type="similarity">
    <text evidence="2">Belongs to the prefoldin subunit beta family.</text>
</comment>
<dbReference type="Gene3D" id="1.25.40.10">
    <property type="entry name" value="Tetratricopeptide repeat domain"/>
    <property type="match status" value="1"/>
</dbReference>
<dbReference type="InterPro" id="IPR011990">
    <property type="entry name" value="TPR-like_helical_dom_sf"/>
</dbReference>
<evidence type="ECO:0000256" key="6">
    <source>
        <dbReference type="ARBA" id="ARBA00056105"/>
    </source>
</evidence>
<comment type="subunit">
    <text evidence="7">Monomer. Homodimer. Forms a complex composed of HOP and chaperones HSP70 and HSP90; the interaction is stronger in the absence of ATP. Interacts (via TPR 1, 2, 3, 7, 8 and 9 repeats) with HSP70 (via C-terminus); the interaction is direct and is stronger in the absence of ATP. Interacts (via TPR 4, 5 and 6 repeats) with HSP90 (via C-terminus); the interaction is direct.</text>
</comment>
<reference evidence="13 14" key="1">
    <citation type="journal article" date="2020" name="G3 (Bethesda)">
        <title>Improved Reference Genome for Cyclotella cryptica CCMP332, a Model for Cell Wall Morphogenesis, Salinity Adaptation, and Lipid Production in Diatoms (Bacillariophyta).</title>
        <authorList>
            <person name="Roberts W.R."/>
            <person name="Downey K.M."/>
            <person name="Ruck E.C."/>
            <person name="Traller J.C."/>
            <person name="Alverson A.J."/>
        </authorList>
    </citation>
    <scope>NUCLEOTIDE SEQUENCE [LARGE SCALE GENOMIC DNA]</scope>
    <source>
        <strain evidence="13 14">CCMP332</strain>
    </source>
</reference>
<evidence type="ECO:0000256" key="5">
    <source>
        <dbReference type="ARBA" id="ARBA00022803"/>
    </source>
</evidence>
<dbReference type="PROSITE" id="PS50005">
    <property type="entry name" value="TPR"/>
    <property type="match status" value="2"/>
</dbReference>
<dbReference type="InterPro" id="IPR009053">
    <property type="entry name" value="Prefoldin"/>
</dbReference>
<proteinExistence type="inferred from homology"/>
<dbReference type="Pfam" id="PF07719">
    <property type="entry name" value="TPR_2"/>
    <property type="match status" value="1"/>
</dbReference>
<dbReference type="Pfam" id="PF14559">
    <property type="entry name" value="TPR_19"/>
    <property type="match status" value="1"/>
</dbReference>
<feature type="repeat" description="TPR" evidence="10">
    <location>
        <begin position="74"/>
        <end position="107"/>
    </location>
</feature>
<comment type="subcellular location">
    <subcellularLocation>
        <location evidence="1">Cytoplasm</location>
    </subcellularLocation>
</comment>
<evidence type="ECO:0000256" key="3">
    <source>
        <dbReference type="ARBA" id="ARBA00022490"/>
    </source>
</evidence>
<keyword evidence="4" id="KW-0677">Repeat</keyword>
<dbReference type="Gene3D" id="1.10.287.370">
    <property type="match status" value="1"/>
</dbReference>
<gene>
    <name evidence="13" type="ORF">HJC23_009039</name>
</gene>
<evidence type="ECO:0000256" key="12">
    <source>
        <dbReference type="SAM" id="MobiDB-lite"/>
    </source>
</evidence>
<dbReference type="EMBL" id="JABMIG020000003">
    <property type="protein sequence ID" value="KAL3805332.1"/>
    <property type="molecule type" value="Genomic_DNA"/>
</dbReference>
<dbReference type="GO" id="GO:0005737">
    <property type="term" value="C:cytoplasm"/>
    <property type="evidence" value="ECO:0007669"/>
    <property type="project" value="UniProtKB-SubCell"/>
</dbReference>
<dbReference type="SUPFAM" id="SSF46579">
    <property type="entry name" value="Prefoldin"/>
    <property type="match status" value="1"/>
</dbReference>
<evidence type="ECO:0000256" key="10">
    <source>
        <dbReference type="PROSITE-ProRule" id="PRU00339"/>
    </source>
</evidence>
<dbReference type="FunFam" id="1.25.40.10:FF:000020">
    <property type="entry name" value="Stress-induced phosphoprotein 1"/>
    <property type="match status" value="1"/>
</dbReference>
<keyword evidence="5 10" id="KW-0802">TPR repeat</keyword>
<feature type="region of interest" description="Disordered" evidence="12">
    <location>
        <begin position="120"/>
        <end position="143"/>
    </location>
</feature>
<keyword evidence="14" id="KW-1185">Reference proteome</keyword>
<dbReference type="AlphaFoldDB" id="A0ABD3QYD4"/>
<evidence type="ECO:0000313" key="13">
    <source>
        <dbReference type="EMBL" id="KAL3805332.1"/>
    </source>
</evidence>
<dbReference type="InterPro" id="IPR002777">
    <property type="entry name" value="PFD_beta-like"/>
</dbReference>
<dbReference type="PANTHER" id="PTHR22904">
    <property type="entry name" value="TPR REPEAT CONTAINING PROTEIN"/>
    <property type="match status" value="1"/>
</dbReference>
<evidence type="ECO:0000256" key="1">
    <source>
        <dbReference type="ARBA" id="ARBA00004496"/>
    </source>
</evidence>
<evidence type="ECO:0000256" key="4">
    <source>
        <dbReference type="ARBA" id="ARBA00022737"/>
    </source>
</evidence>
<feature type="coiled-coil region" evidence="11">
    <location>
        <begin position="237"/>
        <end position="264"/>
    </location>
</feature>
<keyword evidence="11" id="KW-0175">Coiled coil</keyword>
<protein>
    <recommendedName>
        <fullName evidence="8">Hsp70-Hsp90 organising protein</fullName>
    </recommendedName>
    <alternativeName>
        <fullName evidence="9">Stress-inducible protein 1</fullName>
    </alternativeName>
</protein>
<feature type="repeat" description="TPR" evidence="10">
    <location>
        <begin position="6"/>
        <end position="39"/>
    </location>
</feature>
<evidence type="ECO:0000256" key="7">
    <source>
        <dbReference type="ARBA" id="ARBA00066016"/>
    </source>
</evidence>
<comment type="caution">
    <text evidence="13">The sequence shown here is derived from an EMBL/GenBank/DDBJ whole genome shotgun (WGS) entry which is preliminary data.</text>
</comment>
<dbReference type="InterPro" id="IPR013105">
    <property type="entry name" value="TPR_2"/>
</dbReference>
<dbReference type="Proteomes" id="UP001516023">
    <property type="component" value="Unassembled WGS sequence"/>
</dbReference>
<dbReference type="PANTHER" id="PTHR22904:SF523">
    <property type="entry name" value="STRESS-INDUCED-PHOSPHOPROTEIN 1"/>
    <property type="match status" value="1"/>
</dbReference>
<keyword evidence="3" id="KW-0963">Cytoplasm</keyword>
<name>A0ABD3QYD4_9STRA</name>
<evidence type="ECO:0000313" key="14">
    <source>
        <dbReference type="Proteomes" id="UP001516023"/>
    </source>
</evidence>
<dbReference type="Pfam" id="PF01920">
    <property type="entry name" value="Prefoldin_2"/>
    <property type="match status" value="1"/>
</dbReference>
<organism evidence="13 14">
    <name type="scientific">Cyclotella cryptica</name>
    <dbReference type="NCBI Taxonomy" id="29204"/>
    <lineage>
        <taxon>Eukaryota</taxon>
        <taxon>Sar</taxon>
        <taxon>Stramenopiles</taxon>
        <taxon>Ochrophyta</taxon>
        <taxon>Bacillariophyta</taxon>
        <taxon>Coscinodiscophyceae</taxon>
        <taxon>Thalassiosirophycidae</taxon>
        <taxon>Stephanodiscales</taxon>
        <taxon>Stephanodiscaceae</taxon>
        <taxon>Cyclotella</taxon>
    </lineage>
</organism>
<sequence length="298" mass="33371">MSNPDAEAKKELGNKAFAANDYDEAIKHYTAAIAIDSKNCVYYSNRSACYGGKKDWASAAADAKECIKVNPTFIKGYYRLASAQSELQEFDAALATIKQGLAIEPDNTQLQKQLRLIKAKRSTAKRSETQPERTAASSATPAASYHNLNPAIQKEVIDLQQQLISTTKEYRTVKANILRAQKEKRSNELTKSELDKLPPSETEVKMYRSIGKMFMLTPRSEVMTHLDESIERESKVESDLEGKLDYLERRMKSQQANIAELTKSAANIVHYPKARRCNMAVVTTNIIALKEEAKVEVV</sequence>
<evidence type="ECO:0000256" key="2">
    <source>
        <dbReference type="ARBA" id="ARBA00008045"/>
    </source>
</evidence>
<accession>A0ABD3QYD4</accession>
<evidence type="ECO:0000256" key="8">
    <source>
        <dbReference type="ARBA" id="ARBA00074766"/>
    </source>
</evidence>
<dbReference type="SUPFAM" id="SSF48452">
    <property type="entry name" value="TPR-like"/>
    <property type="match status" value="1"/>
</dbReference>